<dbReference type="VEuPathDB" id="FungiDB:KRP23_2392"/>
<evidence type="ECO:0000313" key="4">
    <source>
        <dbReference type="Proteomes" id="UP000005238"/>
    </source>
</evidence>
<feature type="compositionally biased region" description="Basic and acidic residues" evidence="2">
    <location>
        <begin position="153"/>
        <end position="168"/>
    </location>
</feature>
<reference evidence="3" key="2">
    <citation type="submission" date="2015-06" db="UniProtKB">
        <authorList>
            <consortium name="EnsemblProtists"/>
        </authorList>
    </citation>
    <scope>IDENTIFICATION</scope>
    <source>
        <strain evidence="3">Pr102</strain>
    </source>
</reference>
<dbReference type="STRING" id="164328.H3HC62"/>
<dbReference type="Proteomes" id="UP000005238">
    <property type="component" value="Unassembled WGS sequence"/>
</dbReference>
<name>H3HC62_PHYRM</name>
<evidence type="ECO:0000256" key="2">
    <source>
        <dbReference type="SAM" id="MobiDB-lite"/>
    </source>
</evidence>
<reference evidence="4" key="1">
    <citation type="journal article" date="2006" name="Science">
        <title>Phytophthora genome sequences uncover evolutionary origins and mechanisms of pathogenesis.</title>
        <authorList>
            <person name="Tyler B.M."/>
            <person name="Tripathy S."/>
            <person name="Zhang X."/>
            <person name="Dehal P."/>
            <person name="Jiang R.H."/>
            <person name="Aerts A."/>
            <person name="Arredondo F.D."/>
            <person name="Baxter L."/>
            <person name="Bensasson D."/>
            <person name="Beynon J.L."/>
            <person name="Chapman J."/>
            <person name="Damasceno C.M."/>
            <person name="Dorrance A.E."/>
            <person name="Dou D."/>
            <person name="Dickerman A.W."/>
            <person name="Dubchak I.L."/>
            <person name="Garbelotto M."/>
            <person name="Gijzen M."/>
            <person name="Gordon S.G."/>
            <person name="Govers F."/>
            <person name="Grunwald N.J."/>
            <person name="Huang W."/>
            <person name="Ivors K.L."/>
            <person name="Jones R.W."/>
            <person name="Kamoun S."/>
            <person name="Krampis K."/>
            <person name="Lamour K.H."/>
            <person name="Lee M.K."/>
            <person name="McDonald W.H."/>
            <person name="Medina M."/>
            <person name="Meijer H.J."/>
            <person name="Nordberg E.K."/>
            <person name="Maclean D.J."/>
            <person name="Ospina-Giraldo M.D."/>
            <person name="Morris P.F."/>
            <person name="Phuntumart V."/>
            <person name="Putnam N.H."/>
            <person name="Rash S."/>
            <person name="Rose J.K."/>
            <person name="Sakihama Y."/>
            <person name="Salamov A.A."/>
            <person name="Savidor A."/>
            <person name="Scheuring C.F."/>
            <person name="Smith B.M."/>
            <person name="Sobral B.W."/>
            <person name="Terry A."/>
            <person name="Torto-Alalibo T.A."/>
            <person name="Win J."/>
            <person name="Xu Z."/>
            <person name="Zhang H."/>
            <person name="Grigoriev I.V."/>
            <person name="Rokhsar D.S."/>
            <person name="Boore J.L."/>
        </authorList>
    </citation>
    <scope>NUCLEOTIDE SEQUENCE [LARGE SCALE GENOMIC DNA]</scope>
    <source>
        <strain evidence="4">Pr102</strain>
    </source>
</reference>
<keyword evidence="1" id="KW-0175">Coiled coil</keyword>
<dbReference type="HOGENOM" id="CLU_1471002_0_0_1"/>
<dbReference type="EMBL" id="DS566022">
    <property type="status" value="NOT_ANNOTATED_CDS"/>
    <property type="molecule type" value="Genomic_DNA"/>
</dbReference>
<evidence type="ECO:0000256" key="1">
    <source>
        <dbReference type="SAM" id="Coils"/>
    </source>
</evidence>
<dbReference type="eggNOG" id="ENOG502QVEV">
    <property type="taxonomic scope" value="Eukaryota"/>
</dbReference>
<evidence type="ECO:0000313" key="3">
    <source>
        <dbReference type="EnsemblProtists" id="Phyra94839"/>
    </source>
</evidence>
<protein>
    <submittedName>
        <fullName evidence="3">Uncharacterized protein</fullName>
    </submittedName>
</protein>
<dbReference type="VEuPathDB" id="FungiDB:KRP22_7752"/>
<dbReference type="AlphaFoldDB" id="H3HC62"/>
<feature type="coiled-coil region" evidence="1">
    <location>
        <begin position="96"/>
        <end position="123"/>
    </location>
</feature>
<organism evidence="3 4">
    <name type="scientific">Phytophthora ramorum</name>
    <name type="common">Sudden oak death agent</name>
    <dbReference type="NCBI Taxonomy" id="164328"/>
    <lineage>
        <taxon>Eukaryota</taxon>
        <taxon>Sar</taxon>
        <taxon>Stramenopiles</taxon>
        <taxon>Oomycota</taxon>
        <taxon>Peronosporomycetes</taxon>
        <taxon>Peronosporales</taxon>
        <taxon>Peronosporaceae</taxon>
        <taxon>Phytophthora</taxon>
    </lineage>
</organism>
<proteinExistence type="predicted"/>
<accession>H3HC62</accession>
<feature type="region of interest" description="Disordered" evidence="2">
    <location>
        <begin position="150"/>
        <end position="184"/>
    </location>
</feature>
<dbReference type="InParanoid" id="H3HC62"/>
<dbReference type="EnsemblProtists" id="Phyra94839">
    <property type="protein sequence ID" value="Phyra94839"/>
    <property type="gene ID" value="Phyra94839"/>
</dbReference>
<keyword evidence="4" id="KW-1185">Reference proteome</keyword>
<sequence length="184" mass="21559">MDRLKLPLLRQIERMKVANAQPKDPFLEVENVLHRTFTREIYVRDADAVASKELAVASATKEAQQLGEEARKRMVAYTQNESGWKFEERTTRYQQVMEMKQQAEKAQQEADLQRETVRQMKVSPLTTAKLRQKKEYEWIWILASPSTKLSFTPREETPDHTMDSEKELSMPYMVAKQRDPNQPA</sequence>